<comment type="caution">
    <text evidence="8">The sequence shown here is derived from an EMBL/GenBank/DDBJ whole genome shotgun (WGS) entry which is preliminary data.</text>
</comment>
<dbReference type="Gene3D" id="3.20.20.100">
    <property type="entry name" value="NADP-dependent oxidoreductase domain"/>
    <property type="match status" value="1"/>
</dbReference>
<evidence type="ECO:0000256" key="5">
    <source>
        <dbReference type="PIRSR" id="PIRSR000097-2"/>
    </source>
</evidence>
<sequence>MKKMILNDGNGIPTIGFGVFQIPADGSTYQAVSHALKVGYRHIDTAAAYMNEAEVGQAVRDSGIPREEIFITSKLWLQDFGYEAAQKGIATSLEKLGMDYIDLYLLHQPYSDVLGAWRALEEAKAEGKLKSIGISNMTPKFYQEFVPQFASKPAVNQVECNPYFQQKTLREVMAADDVKIECWAPLGQGNPELFQEPVLIDLASKYKKDIGQIILAFELQEGFIVLPKSVTPSRIESNLDIYDFELTAEEMDAIRALDKGKGKHDPDAPGIGDYLLANYKIHD</sequence>
<evidence type="ECO:0000259" key="7">
    <source>
        <dbReference type="Pfam" id="PF00248"/>
    </source>
</evidence>
<dbReference type="GO" id="GO:0016616">
    <property type="term" value="F:oxidoreductase activity, acting on the CH-OH group of donors, NAD or NADP as acceptor"/>
    <property type="evidence" value="ECO:0007669"/>
    <property type="project" value="UniProtKB-ARBA"/>
</dbReference>
<keyword evidence="2" id="KW-0521">NADP</keyword>
<dbReference type="AlphaFoldDB" id="A0A1L8MNZ4"/>
<evidence type="ECO:0000313" key="8">
    <source>
        <dbReference type="EMBL" id="OJF72471.1"/>
    </source>
</evidence>
<evidence type="ECO:0000256" key="3">
    <source>
        <dbReference type="ARBA" id="ARBA00023002"/>
    </source>
</evidence>
<dbReference type="PANTHER" id="PTHR43827:SF3">
    <property type="entry name" value="NADP-DEPENDENT OXIDOREDUCTASE DOMAIN-CONTAINING PROTEIN"/>
    <property type="match status" value="1"/>
</dbReference>
<dbReference type="Proteomes" id="UP000182015">
    <property type="component" value="Unassembled WGS sequence"/>
</dbReference>
<gene>
    <name evidence="8" type="ORF">A9Q68_02700</name>
</gene>
<evidence type="ECO:0000256" key="1">
    <source>
        <dbReference type="ARBA" id="ARBA00007905"/>
    </source>
</evidence>
<dbReference type="PANTHER" id="PTHR43827">
    <property type="entry name" value="2,5-DIKETO-D-GLUCONIC ACID REDUCTASE"/>
    <property type="match status" value="1"/>
</dbReference>
<dbReference type="CDD" id="cd19133">
    <property type="entry name" value="AKR_AKR5F1"/>
    <property type="match status" value="1"/>
</dbReference>
<organism evidence="8 9">
    <name type="scientific">Streptococcus bovimastitidis</name>
    <dbReference type="NCBI Taxonomy" id="1856638"/>
    <lineage>
        <taxon>Bacteria</taxon>
        <taxon>Bacillati</taxon>
        <taxon>Bacillota</taxon>
        <taxon>Bacilli</taxon>
        <taxon>Lactobacillales</taxon>
        <taxon>Streptococcaceae</taxon>
        <taxon>Streptococcus</taxon>
    </lineage>
</organism>
<dbReference type="PROSITE" id="PS00798">
    <property type="entry name" value="ALDOKETO_REDUCTASE_1"/>
    <property type="match status" value="1"/>
</dbReference>
<evidence type="ECO:0000313" key="9">
    <source>
        <dbReference type="Proteomes" id="UP000182015"/>
    </source>
</evidence>
<feature type="domain" description="NADP-dependent oxidoreductase" evidence="7">
    <location>
        <begin position="15"/>
        <end position="258"/>
    </location>
</feature>
<dbReference type="InterPro" id="IPR036812">
    <property type="entry name" value="NAD(P)_OxRdtase_dom_sf"/>
</dbReference>
<name>A0A1L8MNZ4_9STRE</name>
<feature type="binding site" evidence="5">
    <location>
        <position position="107"/>
    </location>
    <ligand>
        <name>substrate</name>
    </ligand>
</feature>
<dbReference type="SUPFAM" id="SSF51430">
    <property type="entry name" value="NAD(P)-linked oxidoreductase"/>
    <property type="match status" value="1"/>
</dbReference>
<dbReference type="RefSeq" id="WP_071793127.1">
    <property type="nucleotide sequence ID" value="NZ_LZDD01000001.1"/>
</dbReference>
<dbReference type="FunFam" id="3.20.20.100:FF:000015">
    <property type="entry name" value="Oxidoreductase, aldo/keto reductase family"/>
    <property type="match status" value="1"/>
</dbReference>
<evidence type="ECO:0000256" key="2">
    <source>
        <dbReference type="ARBA" id="ARBA00022857"/>
    </source>
</evidence>
<feature type="active site" description="Proton donor" evidence="4">
    <location>
        <position position="49"/>
    </location>
</feature>
<dbReference type="InterPro" id="IPR023210">
    <property type="entry name" value="NADP_OxRdtase_dom"/>
</dbReference>
<dbReference type="PROSITE" id="PS00063">
    <property type="entry name" value="ALDOKETO_REDUCTASE_3"/>
    <property type="match status" value="1"/>
</dbReference>
<feature type="site" description="Lowers pKa of active site Tyr" evidence="6">
    <location>
        <position position="74"/>
    </location>
</feature>
<reference evidence="9" key="1">
    <citation type="submission" date="2016-06" db="EMBL/GenBank/DDBJ databases">
        <authorList>
            <person name="de Vries S.P.W."/>
            <person name="Hadjirin N.F."/>
            <person name="Lay E.M."/>
            <person name="Zadoks R.N."/>
            <person name="Peacock S.J."/>
            <person name="Parkhill J."/>
            <person name="Grant A.J."/>
            <person name="Mcdougall S."/>
            <person name="Holmes M.A."/>
        </authorList>
    </citation>
    <scope>NUCLEOTIDE SEQUENCE [LARGE SCALE GENOMIC DNA]</scope>
    <source>
        <strain evidence="9">NZ1587</strain>
    </source>
</reference>
<comment type="similarity">
    <text evidence="1">Belongs to the aldo/keto reductase family.</text>
</comment>
<dbReference type="STRING" id="1856638.A9Q68_02700"/>
<dbReference type="Pfam" id="PF00248">
    <property type="entry name" value="Aldo_ket_red"/>
    <property type="match status" value="1"/>
</dbReference>
<proteinExistence type="inferred from homology"/>
<accession>A0A1L8MNZ4</accession>
<keyword evidence="3" id="KW-0560">Oxidoreductase</keyword>
<evidence type="ECO:0000256" key="4">
    <source>
        <dbReference type="PIRSR" id="PIRSR000097-1"/>
    </source>
</evidence>
<evidence type="ECO:0000256" key="6">
    <source>
        <dbReference type="PIRSR" id="PIRSR000097-3"/>
    </source>
</evidence>
<keyword evidence="9" id="KW-1185">Reference proteome</keyword>
<dbReference type="InterPro" id="IPR018170">
    <property type="entry name" value="Aldo/ket_reductase_CS"/>
</dbReference>
<dbReference type="OrthoDB" id="9804790at2"/>
<dbReference type="EMBL" id="LZDD01000001">
    <property type="protein sequence ID" value="OJF72471.1"/>
    <property type="molecule type" value="Genomic_DNA"/>
</dbReference>
<dbReference type="PIRSF" id="PIRSF000097">
    <property type="entry name" value="AKR"/>
    <property type="match status" value="1"/>
</dbReference>
<dbReference type="PRINTS" id="PR00069">
    <property type="entry name" value="ALDKETRDTASE"/>
</dbReference>
<dbReference type="InterPro" id="IPR020471">
    <property type="entry name" value="AKR"/>
</dbReference>
<protein>
    <submittedName>
        <fullName evidence="8">2,5-diketo-D-gluconic acid reductase</fullName>
    </submittedName>
</protein>